<dbReference type="Pfam" id="PF14891">
    <property type="entry name" value="Peptidase_M91"/>
    <property type="match status" value="1"/>
</dbReference>
<dbReference type="EMBL" id="VHSG01000007">
    <property type="protein sequence ID" value="TQV82683.1"/>
    <property type="molecule type" value="Genomic_DNA"/>
</dbReference>
<gene>
    <name evidence="1" type="ORF">FKG94_08120</name>
</gene>
<comment type="caution">
    <text evidence="1">The sequence shown here is derived from an EMBL/GenBank/DDBJ whole genome shotgun (WGS) entry which is preliminary data.</text>
</comment>
<dbReference type="Proteomes" id="UP000319732">
    <property type="component" value="Unassembled WGS sequence"/>
</dbReference>
<evidence type="ECO:0000313" key="1">
    <source>
        <dbReference type="EMBL" id="TQV82683.1"/>
    </source>
</evidence>
<reference evidence="1 2" key="1">
    <citation type="submission" date="2019-06" db="EMBL/GenBank/DDBJ databases">
        <title>Whole genome sequence for Cellvibrionaceae sp. R142.</title>
        <authorList>
            <person name="Wang G."/>
        </authorList>
    </citation>
    <scope>NUCLEOTIDE SEQUENCE [LARGE SCALE GENOMIC DNA]</scope>
    <source>
        <strain evidence="1 2">R142</strain>
    </source>
</reference>
<evidence type="ECO:0000313" key="2">
    <source>
        <dbReference type="Proteomes" id="UP000319732"/>
    </source>
</evidence>
<protein>
    <submittedName>
        <fullName evidence="1">Uncharacterized protein</fullName>
    </submittedName>
</protein>
<dbReference type="RefSeq" id="WP_142903699.1">
    <property type="nucleotide sequence ID" value="NZ_ML660090.1"/>
</dbReference>
<dbReference type="OrthoDB" id="8821494at2"/>
<dbReference type="InterPro" id="IPR028208">
    <property type="entry name" value="Effector_pro_NleD-like"/>
</dbReference>
<organism evidence="1 2">
    <name type="scientific">Exilibacterium tricleocarpae</name>
    <dbReference type="NCBI Taxonomy" id="2591008"/>
    <lineage>
        <taxon>Bacteria</taxon>
        <taxon>Pseudomonadati</taxon>
        <taxon>Pseudomonadota</taxon>
        <taxon>Gammaproteobacteria</taxon>
        <taxon>Cellvibrionales</taxon>
        <taxon>Cellvibrionaceae</taxon>
        <taxon>Exilibacterium</taxon>
    </lineage>
</organism>
<name>A0A545TZR6_9GAMM</name>
<proteinExistence type="predicted"/>
<sequence>MLTRQQFVTHLTAANRRIYLRGPSCFHTQSSMLPVVNAVDAYGALANGANLLALIRAIGNVPAAKKIKYDGPLRALYNSFPNFIYVSVNPAFALSTAQTPGINVCKQPNVPSHQVDAVLALSQLDALPSGHALLAALQAQAAARPARWTEVKCAAATVSGGNECAIFGGRPDNYQTTLAAALIGNPNNVGALIGPALTALGHPPAAGNPAPFTWLQGQIDNSPVYKLVGPPSATPSSAVHGVGWISAATLQNWANGTTVFPAGVAAGAVDDAKVVLGTVLRDGAVAGPGGHARVKWNASNLTAGGVARPPYIGLGHELVHALHNTRGEQPGSENGHTTTALYEYLCVGLGVFATAPITENTLRGDAGLALRTRYA</sequence>
<dbReference type="AlphaFoldDB" id="A0A545TZR6"/>
<accession>A0A545TZR6</accession>
<keyword evidence="2" id="KW-1185">Reference proteome</keyword>